<feature type="non-terminal residue" evidence="1">
    <location>
        <position position="1"/>
    </location>
</feature>
<evidence type="ECO:0000313" key="1">
    <source>
        <dbReference type="EMBL" id="OWY96858.1"/>
    </source>
</evidence>
<organism evidence="1 2">
    <name type="scientific">Phytophthora megakarya</name>
    <dbReference type="NCBI Taxonomy" id="4795"/>
    <lineage>
        <taxon>Eukaryota</taxon>
        <taxon>Sar</taxon>
        <taxon>Stramenopiles</taxon>
        <taxon>Oomycota</taxon>
        <taxon>Peronosporomycetes</taxon>
        <taxon>Peronosporales</taxon>
        <taxon>Peronosporaceae</taxon>
        <taxon>Phytophthora</taxon>
    </lineage>
</organism>
<dbReference type="EMBL" id="NBNE01011140">
    <property type="protein sequence ID" value="OWY96858.1"/>
    <property type="molecule type" value="Genomic_DNA"/>
</dbReference>
<dbReference type="AlphaFoldDB" id="A0A225UVQ7"/>
<dbReference type="Proteomes" id="UP000198211">
    <property type="component" value="Unassembled WGS sequence"/>
</dbReference>
<protein>
    <submittedName>
        <fullName evidence="1">Uncharacterized protein</fullName>
    </submittedName>
</protein>
<accession>A0A225UVQ7</accession>
<evidence type="ECO:0000313" key="2">
    <source>
        <dbReference type="Proteomes" id="UP000198211"/>
    </source>
</evidence>
<proteinExistence type="predicted"/>
<comment type="caution">
    <text evidence="1">The sequence shown here is derived from an EMBL/GenBank/DDBJ whole genome shotgun (WGS) entry which is preliminary data.</text>
</comment>
<sequence>LIAAWLSIITFIGTFTLRLISSTKFLTPRTSRTPTAAATNSASAVLRATALCCLTSHPTVIPLTCIRPPDTDFRDCLSAANSASVNTFTATVSSTSPRPMCSFRPTVPAKYRIVRFAIFQSCTVGA</sequence>
<gene>
    <name evidence="1" type="ORF">PHMEG_00032768</name>
</gene>
<keyword evidence="2" id="KW-1185">Reference proteome</keyword>
<reference evidence="2" key="1">
    <citation type="submission" date="2017-03" db="EMBL/GenBank/DDBJ databases">
        <title>Phytopthora megakarya and P. palmivora, two closely related causual agents of cacao black pod achieved similar genome size and gene model numbers by different mechanisms.</title>
        <authorList>
            <person name="Ali S."/>
            <person name="Shao J."/>
            <person name="Larry D.J."/>
            <person name="Kronmiller B."/>
            <person name="Shen D."/>
            <person name="Strem M.D."/>
            <person name="Melnick R.L."/>
            <person name="Guiltinan M.J."/>
            <person name="Tyler B.M."/>
            <person name="Meinhardt L.W."/>
            <person name="Bailey B.A."/>
        </authorList>
    </citation>
    <scope>NUCLEOTIDE SEQUENCE [LARGE SCALE GENOMIC DNA]</scope>
    <source>
        <strain evidence="2">zdho120</strain>
    </source>
</reference>
<name>A0A225UVQ7_9STRA</name>